<dbReference type="AlphaFoldDB" id="A0A379ANT5"/>
<dbReference type="PANTHER" id="PTHR36154">
    <property type="entry name" value="DNA-BINDING TRANSCRIPTIONAL ACTIVATOR ALPA"/>
    <property type="match status" value="1"/>
</dbReference>
<protein>
    <submittedName>
        <fullName evidence="1">Predicted transcriptional regulator</fullName>
    </submittedName>
</protein>
<dbReference type="InterPro" id="IPR010260">
    <property type="entry name" value="AlpA"/>
</dbReference>
<dbReference type="Pfam" id="PF05930">
    <property type="entry name" value="Phage_AlpA"/>
    <property type="match status" value="1"/>
</dbReference>
<keyword evidence="2" id="KW-1185">Reference proteome</keyword>
<dbReference type="Proteomes" id="UP000255098">
    <property type="component" value="Unassembled WGS sequence"/>
</dbReference>
<dbReference type="RefSeq" id="WP_115248689.1">
    <property type="nucleotide sequence ID" value="NZ_JBMMFP010000024.1"/>
</dbReference>
<name>A0A379ANT5_AVIAV</name>
<gene>
    <name evidence="1" type="ORF">NCTC11297_00247</name>
</gene>
<dbReference type="InterPro" id="IPR052931">
    <property type="entry name" value="Prophage_regulatory_activator"/>
</dbReference>
<evidence type="ECO:0000313" key="1">
    <source>
        <dbReference type="EMBL" id="SUB23254.1"/>
    </source>
</evidence>
<organism evidence="1 2">
    <name type="scientific">Avibacterium avium</name>
    <name type="common">Pasteurella avium</name>
    <dbReference type="NCBI Taxonomy" id="751"/>
    <lineage>
        <taxon>Bacteria</taxon>
        <taxon>Pseudomonadati</taxon>
        <taxon>Pseudomonadota</taxon>
        <taxon>Gammaproteobacteria</taxon>
        <taxon>Pasteurellales</taxon>
        <taxon>Pasteurellaceae</taxon>
        <taxon>Avibacterium</taxon>
    </lineage>
</organism>
<dbReference type="Gene3D" id="1.10.238.160">
    <property type="match status" value="1"/>
</dbReference>
<evidence type="ECO:0000313" key="2">
    <source>
        <dbReference type="Proteomes" id="UP000255098"/>
    </source>
</evidence>
<sequence length="65" mass="7737">MKEKKERFISLDEVITRTSLSKSTIYNYMRGGKFPKSITIASNRVVWLESEVDSWIEEKLRRRAK</sequence>
<dbReference type="EMBL" id="UGSP01000001">
    <property type="protein sequence ID" value="SUB23254.1"/>
    <property type="molecule type" value="Genomic_DNA"/>
</dbReference>
<proteinExistence type="predicted"/>
<dbReference type="PANTHER" id="PTHR36154:SF1">
    <property type="entry name" value="DNA-BINDING TRANSCRIPTIONAL ACTIVATOR ALPA"/>
    <property type="match status" value="1"/>
</dbReference>
<accession>A0A379ANT5</accession>
<dbReference type="InterPro" id="IPR009061">
    <property type="entry name" value="DNA-bd_dom_put_sf"/>
</dbReference>
<dbReference type="GeneID" id="300132473"/>
<reference evidence="1 2" key="1">
    <citation type="submission" date="2018-06" db="EMBL/GenBank/DDBJ databases">
        <authorList>
            <consortium name="Pathogen Informatics"/>
            <person name="Doyle S."/>
        </authorList>
    </citation>
    <scope>NUCLEOTIDE SEQUENCE [LARGE SCALE GENOMIC DNA]</scope>
    <source>
        <strain evidence="2">NCTC 11297</strain>
    </source>
</reference>
<dbReference type="SUPFAM" id="SSF46955">
    <property type="entry name" value="Putative DNA-binding domain"/>
    <property type="match status" value="1"/>
</dbReference>